<accession>A0ABM0SHQ2</accession>
<dbReference type="RefSeq" id="XP_008592393.1">
    <property type="nucleotide sequence ID" value="XM_008594171.1"/>
</dbReference>
<reference evidence="5" key="1">
    <citation type="submission" date="2025-08" db="UniProtKB">
        <authorList>
            <consortium name="RefSeq"/>
        </authorList>
    </citation>
    <scope>IDENTIFICATION</scope>
</reference>
<gene>
    <name evidence="5" type="primary">LOC103609911</name>
</gene>
<feature type="domain" description="PWWP" evidence="3">
    <location>
        <begin position="218"/>
        <end position="357"/>
    </location>
</feature>
<dbReference type="Pfam" id="PF20886">
    <property type="entry name" value="PWP3A-B_C"/>
    <property type="match status" value="1"/>
</dbReference>
<dbReference type="Gene3D" id="2.30.30.140">
    <property type="match status" value="1"/>
</dbReference>
<evidence type="ECO:0000259" key="2">
    <source>
        <dbReference type="Pfam" id="PF20884"/>
    </source>
</evidence>
<name>A0ABM0SHQ2_GALVR</name>
<dbReference type="PANTHER" id="PTHR31333:SF2">
    <property type="entry name" value="PWWP DOMAIN-CONTAINING DNA REPAIR FACTOR 4"/>
    <property type="match status" value="1"/>
</dbReference>
<dbReference type="PANTHER" id="PTHR31333">
    <property type="entry name" value="PWWP DOMAIN-CONTAINING DNA REPAIR FACTOR 3 FAMILY MEMBER"/>
    <property type="match status" value="1"/>
</dbReference>
<dbReference type="Proteomes" id="UP000694923">
    <property type="component" value="Unplaced"/>
</dbReference>
<proteinExistence type="predicted"/>
<protein>
    <submittedName>
        <fullName evidence="5">PWWP domain-containing protein MUM1L1-like</fullName>
    </submittedName>
</protein>
<evidence type="ECO:0000259" key="3">
    <source>
        <dbReference type="Pfam" id="PF20886"/>
    </source>
</evidence>
<dbReference type="SUPFAM" id="SSF63748">
    <property type="entry name" value="Tudor/PWWP/MBT"/>
    <property type="match status" value="1"/>
</dbReference>
<evidence type="ECO:0000313" key="5">
    <source>
        <dbReference type="RefSeq" id="XP_008592393.1"/>
    </source>
</evidence>
<dbReference type="Gene3D" id="6.10.300.20">
    <property type="match status" value="1"/>
</dbReference>
<dbReference type="InterPro" id="IPR048795">
    <property type="entry name" value="PWP3A_3B_4_C"/>
</dbReference>
<feature type="region of interest" description="Disordered" evidence="1">
    <location>
        <begin position="22"/>
        <end position="62"/>
    </location>
</feature>
<organism evidence="4 5">
    <name type="scientific">Galeopterus variegatus</name>
    <name type="common">Malayan flying lemur</name>
    <name type="synonym">Cynocephalus variegatus</name>
    <dbReference type="NCBI Taxonomy" id="482537"/>
    <lineage>
        <taxon>Eukaryota</taxon>
        <taxon>Metazoa</taxon>
        <taxon>Chordata</taxon>
        <taxon>Craniata</taxon>
        <taxon>Vertebrata</taxon>
        <taxon>Euteleostomi</taxon>
        <taxon>Mammalia</taxon>
        <taxon>Eutheria</taxon>
        <taxon>Euarchontoglires</taxon>
        <taxon>Dermoptera</taxon>
        <taxon>Cynocephalidae</taxon>
        <taxon>Galeopterus</taxon>
    </lineage>
</organism>
<dbReference type="GeneID" id="103609911"/>
<dbReference type="InterPro" id="IPR035504">
    <property type="entry name" value="MUM1-like_PWWP"/>
</dbReference>
<feature type="domain" description="MUM1-like PWWP" evidence="2">
    <location>
        <begin position="67"/>
        <end position="145"/>
    </location>
</feature>
<dbReference type="Pfam" id="PF20884">
    <property type="entry name" value="MUM1-like_PWWP"/>
    <property type="match status" value="1"/>
</dbReference>
<dbReference type="CDD" id="cd06080">
    <property type="entry name" value="PWWP_MUM1-like"/>
    <property type="match status" value="1"/>
</dbReference>
<dbReference type="InterPro" id="IPR040263">
    <property type="entry name" value="PWP3A_3B_4"/>
</dbReference>
<evidence type="ECO:0000313" key="4">
    <source>
        <dbReference type="Proteomes" id="UP000694923"/>
    </source>
</evidence>
<sequence length="373" mass="43327">MRPRYSLRLADRIRKLQAAVASKGLQEHRPPADSMSRNPIRKAKMDGGKRGGQPASMALTQEPPPVERGMMVWFKFQDHPFWPAMVKSVSASEKTARVLLIEADLCRERSDIRVPLRRLKHLDCREKDRLLQRARKVHEQGVNWCFSLISHYTQAIGHGSFVGSFLDYYAADVSYPLRKAIQEGPLEIDFPKVNYADLEDSEEETSVHRKRPCKRILPDRMRAARDRDNRKLVDFIVKRRGADHHLQDILKGRKQSRWLTSFLNSPRHVLCVETYLEDEDQLDVVRKHLQEIYTQMDNTMLSLIRDDKVNFVLEVLLPEAIICSIAALDGQDNQGAEEKYLRGHPVYYSEKVLFNRNVIKERRKRSATMRTAN</sequence>
<keyword evidence="4" id="KW-1185">Reference proteome</keyword>
<evidence type="ECO:0000256" key="1">
    <source>
        <dbReference type="SAM" id="MobiDB-lite"/>
    </source>
</evidence>